<dbReference type="InterPro" id="IPR001478">
    <property type="entry name" value="PDZ"/>
</dbReference>
<dbReference type="STRING" id="796606.BMMGA3_15750"/>
<dbReference type="EMBL" id="CP007739">
    <property type="protein sequence ID" value="AIE61503.1"/>
    <property type="molecule type" value="Genomic_DNA"/>
</dbReference>
<dbReference type="GO" id="GO:0007165">
    <property type="term" value="P:signal transduction"/>
    <property type="evidence" value="ECO:0007669"/>
    <property type="project" value="TreeGrafter"/>
</dbReference>
<dbReference type="SMART" id="SM00228">
    <property type="entry name" value="PDZ"/>
    <property type="match status" value="1"/>
</dbReference>
<feature type="chain" id="PRO_5003670430" evidence="6">
    <location>
        <begin position="27"/>
        <end position="461"/>
    </location>
</feature>
<evidence type="ECO:0000259" key="7">
    <source>
        <dbReference type="PROSITE" id="PS50106"/>
    </source>
</evidence>
<evidence type="ECO:0000256" key="2">
    <source>
        <dbReference type="ARBA" id="ARBA00022670"/>
    </source>
</evidence>
<dbReference type="GO" id="GO:0030288">
    <property type="term" value="C:outer membrane-bounded periplasmic space"/>
    <property type="evidence" value="ECO:0007669"/>
    <property type="project" value="TreeGrafter"/>
</dbReference>
<dbReference type="SUPFAM" id="SSF50156">
    <property type="entry name" value="PDZ domain-like"/>
    <property type="match status" value="1"/>
</dbReference>
<dbReference type="InterPro" id="IPR041489">
    <property type="entry name" value="PDZ_6"/>
</dbReference>
<keyword evidence="4 5" id="KW-0720">Serine protease</keyword>
<dbReference type="InterPro" id="IPR005151">
    <property type="entry name" value="Tail-specific_protease"/>
</dbReference>
<dbReference type="InterPro" id="IPR029045">
    <property type="entry name" value="ClpP/crotonase-like_dom_sf"/>
</dbReference>
<reference evidence="8 9" key="1">
    <citation type="journal article" date="2015" name="BMC Genomics">
        <title>Transcriptome analysis of thermophilic methylotrophic Bacillus methanolicus MGA3 using RNA-sequencing provides detailed insights into its previously uncharted transcriptional landscape.</title>
        <authorList>
            <person name="Irla M."/>
            <person name="Neshat A."/>
            <person name="Brautaset T."/>
            <person name="Ruckert C."/>
            <person name="Kalinowski J."/>
            <person name="Wendisch V.F."/>
        </authorList>
    </citation>
    <scope>NUCLEOTIDE SEQUENCE [LARGE SCALE GENOMIC DNA]</scope>
    <source>
        <strain evidence="9">MGA3 / ATCC 53907</strain>
    </source>
</reference>
<dbReference type="PROSITE" id="PS50106">
    <property type="entry name" value="PDZ"/>
    <property type="match status" value="1"/>
</dbReference>
<dbReference type="Gene3D" id="3.30.750.44">
    <property type="match status" value="1"/>
</dbReference>
<dbReference type="Proteomes" id="UP000027602">
    <property type="component" value="Chromosome"/>
</dbReference>
<dbReference type="SMART" id="SM00245">
    <property type="entry name" value="TSPc"/>
    <property type="match status" value="1"/>
</dbReference>
<dbReference type="GO" id="GO:0004175">
    <property type="term" value="F:endopeptidase activity"/>
    <property type="evidence" value="ECO:0007669"/>
    <property type="project" value="TreeGrafter"/>
</dbReference>
<protein>
    <submittedName>
        <fullName evidence="8">Carboxyl-terminal processing protease</fullName>
    </submittedName>
</protein>
<dbReference type="GO" id="GO:0008236">
    <property type="term" value="F:serine-type peptidase activity"/>
    <property type="evidence" value="ECO:0007669"/>
    <property type="project" value="UniProtKB-KW"/>
</dbReference>
<dbReference type="InterPro" id="IPR036034">
    <property type="entry name" value="PDZ_sf"/>
</dbReference>
<dbReference type="PANTHER" id="PTHR32060">
    <property type="entry name" value="TAIL-SPECIFIC PROTEASE"/>
    <property type="match status" value="1"/>
</dbReference>
<evidence type="ECO:0000313" key="8">
    <source>
        <dbReference type="EMBL" id="AIE61503.1"/>
    </source>
</evidence>
<keyword evidence="2 5" id="KW-0645">Protease</keyword>
<dbReference type="OrthoDB" id="9812068at2"/>
<dbReference type="RefSeq" id="WP_003346720.1">
    <property type="nucleotide sequence ID" value="NZ_ADWW01000001.1"/>
</dbReference>
<dbReference type="AlphaFoldDB" id="I3EBF4"/>
<dbReference type="InterPro" id="IPR004447">
    <property type="entry name" value="Peptidase_S41A"/>
</dbReference>
<evidence type="ECO:0000256" key="6">
    <source>
        <dbReference type="SAM" id="SignalP"/>
    </source>
</evidence>
<dbReference type="NCBIfam" id="TIGR00225">
    <property type="entry name" value="prc"/>
    <property type="match status" value="1"/>
</dbReference>
<evidence type="ECO:0000313" key="9">
    <source>
        <dbReference type="Proteomes" id="UP000027602"/>
    </source>
</evidence>
<evidence type="ECO:0000256" key="3">
    <source>
        <dbReference type="ARBA" id="ARBA00022801"/>
    </source>
</evidence>
<keyword evidence="6" id="KW-0732">Signal</keyword>
<sequence length="461" mass="51243">MQHLRRFLSVLLVLLFVTQTTTYVSAAEPINEARDIIRKYYVEDVPDWVLNKPTIKEITKYLDPYSVYMTVEEFKEFTNAIENQFVGIGVMIEEDPRGVKILTVYPGSPAERAGIQTGDVITNINGQALAGESVQTVISSLSGEEKTPVTLTYLRPDTGQSFTQTLVREVIQLQNVEYEMLGGNIGYVRLNSFALDSAKDISAAIRKLKGAKGWIFDLRDNGGGYVSAAQEVEGFFPNVTKAFQLRDKSNKSYVFNAIPQPVKFTAPVHILINGYSASASEMVAASVKEQKGAVLYGQNSFGKGSMQSFFQLSDKSVLKLTTAKFFSPKGVQIHHVGVAPNVKTAEGEELLVSHHDQLIRLIRGYKKLPALQNVPVNKTFTIKMNMKMNWTGITASDVQLIQLGGKEVPVDVQALDEKTIKITPKQNLQSKGKYLLIVHPKWKAQNTRQMKQGIYLDVTVN</sequence>
<dbReference type="KEGG" id="bmet:BMMGA3_15750"/>
<accession>I3EBF4</accession>
<organism evidence="8 9">
    <name type="scientific">Bacillus methanolicus (strain MGA3 / ATCC 53907)</name>
    <dbReference type="NCBI Taxonomy" id="796606"/>
    <lineage>
        <taxon>Bacteria</taxon>
        <taxon>Bacillati</taxon>
        <taxon>Bacillota</taxon>
        <taxon>Bacilli</taxon>
        <taxon>Bacillales</taxon>
        <taxon>Bacillaceae</taxon>
        <taxon>Bacillus</taxon>
    </lineage>
</organism>
<evidence type="ECO:0000256" key="5">
    <source>
        <dbReference type="RuleBase" id="RU004404"/>
    </source>
</evidence>
<dbReference type="eggNOG" id="COG0793">
    <property type="taxonomic scope" value="Bacteria"/>
</dbReference>
<keyword evidence="9" id="KW-1185">Reference proteome</keyword>
<dbReference type="PANTHER" id="PTHR32060:SF30">
    <property type="entry name" value="CARBOXY-TERMINAL PROCESSING PROTEASE CTPA"/>
    <property type="match status" value="1"/>
</dbReference>
<feature type="signal peptide" evidence="6">
    <location>
        <begin position="1"/>
        <end position="26"/>
    </location>
</feature>
<evidence type="ECO:0000256" key="1">
    <source>
        <dbReference type="ARBA" id="ARBA00009179"/>
    </source>
</evidence>
<dbReference type="GO" id="GO:0006508">
    <property type="term" value="P:proteolysis"/>
    <property type="evidence" value="ECO:0007669"/>
    <property type="project" value="UniProtKB-KW"/>
</dbReference>
<dbReference type="CDD" id="cd06782">
    <property type="entry name" value="cpPDZ_CPP-like"/>
    <property type="match status" value="1"/>
</dbReference>
<keyword evidence="3 5" id="KW-0378">Hydrolase</keyword>
<comment type="similarity">
    <text evidence="1 5">Belongs to the peptidase S41A family.</text>
</comment>
<evidence type="ECO:0000256" key="4">
    <source>
        <dbReference type="ARBA" id="ARBA00022825"/>
    </source>
</evidence>
<dbReference type="Gene3D" id="2.30.42.10">
    <property type="match status" value="1"/>
</dbReference>
<feature type="domain" description="PDZ" evidence="7">
    <location>
        <begin position="70"/>
        <end position="141"/>
    </location>
</feature>
<dbReference type="Gene3D" id="3.90.226.10">
    <property type="entry name" value="2-enoyl-CoA Hydratase, Chain A, domain 1"/>
    <property type="match status" value="1"/>
</dbReference>
<dbReference type="Pfam" id="PF03572">
    <property type="entry name" value="Peptidase_S41"/>
    <property type="match status" value="1"/>
</dbReference>
<dbReference type="HOGENOM" id="CLU_017295_3_1_9"/>
<dbReference type="Pfam" id="PF17820">
    <property type="entry name" value="PDZ_6"/>
    <property type="match status" value="1"/>
</dbReference>
<name>I3EBF4_BACMM</name>
<dbReference type="SUPFAM" id="SSF52096">
    <property type="entry name" value="ClpP/crotonase"/>
    <property type="match status" value="1"/>
</dbReference>
<gene>
    <name evidence="8" type="ORF">BMMGA3_15750</name>
</gene>
<proteinExistence type="inferred from homology"/>
<dbReference type="CDD" id="cd07560">
    <property type="entry name" value="Peptidase_S41_CPP"/>
    <property type="match status" value="1"/>
</dbReference>